<dbReference type="InterPro" id="IPR051792">
    <property type="entry name" value="GGT_bact"/>
</dbReference>
<keyword evidence="11" id="KW-0317">Glutathione biosynthesis</keyword>
<evidence type="ECO:0000256" key="8">
    <source>
        <dbReference type="ARBA" id="ARBA00047417"/>
    </source>
</evidence>
<evidence type="ECO:0000256" key="1">
    <source>
        <dbReference type="ARBA" id="ARBA00001049"/>
    </source>
</evidence>
<dbReference type="PANTHER" id="PTHR43199:SF1">
    <property type="entry name" value="GLUTATHIONE HYDROLASE PROENZYME"/>
    <property type="match status" value="1"/>
</dbReference>
<dbReference type="InterPro" id="IPR043138">
    <property type="entry name" value="GGT_lsub"/>
</dbReference>
<dbReference type="InterPro" id="IPR000101">
    <property type="entry name" value="GGT_peptidase"/>
</dbReference>
<keyword evidence="7 11" id="KW-0012">Acyltransferase</keyword>
<dbReference type="AlphaFoldDB" id="A0A3G2L7C1"/>
<dbReference type="InterPro" id="IPR043137">
    <property type="entry name" value="GGT_ssub_C"/>
</dbReference>
<dbReference type="InterPro" id="IPR029055">
    <property type="entry name" value="Ntn_hydrolases_N"/>
</dbReference>
<dbReference type="GO" id="GO:0006751">
    <property type="term" value="P:glutathione catabolic process"/>
    <property type="evidence" value="ECO:0007669"/>
    <property type="project" value="UniProtKB-UniRule"/>
</dbReference>
<evidence type="ECO:0000313" key="13">
    <source>
        <dbReference type="EMBL" id="AYN68159.1"/>
    </source>
</evidence>
<dbReference type="EC" id="3.4.19.13" evidence="11"/>
<comment type="catalytic activity">
    <reaction evidence="1 11">
        <text>an S-substituted glutathione + H2O = an S-substituted L-cysteinylglycine + L-glutamate</text>
        <dbReference type="Rhea" id="RHEA:59468"/>
        <dbReference type="ChEBI" id="CHEBI:15377"/>
        <dbReference type="ChEBI" id="CHEBI:29985"/>
        <dbReference type="ChEBI" id="CHEBI:90779"/>
        <dbReference type="ChEBI" id="CHEBI:143103"/>
        <dbReference type="EC" id="3.4.19.13"/>
    </reaction>
</comment>
<dbReference type="OrthoDB" id="9781342at2"/>
<feature type="binding site" evidence="10">
    <location>
        <position position="468"/>
    </location>
    <ligand>
        <name>L-glutamate</name>
        <dbReference type="ChEBI" id="CHEBI:29985"/>
    </ligand>
</feature>
<dbReference type="EC" id="2.3.2.2" evidence="11"/>
<dbReference type="UniPathway" id="UPA00204"/>
<protein>
    <recommendedName>
        <fullName evidence="11">Glutathione hydrolase proenzyme</fullName>
        <ecNumber evidence="11">2.3.2.2</ecNumber>
        <ecNumber evidence="11">3.4.19.13</ecNumber>
    </recommendedName>
    <component>
        <recommendedName>
            <fullName evidence="11">Glutathione hydrolase large chain</fullName>
        </recommendedName>
    </component>
    <component>
        <recommendedName>
            <fullName evidence="11">Glutathione hydrolase small chain</fullName>
        </recommendedName>
    </component>
</protein>
<dbReference type="Proteomes" id="UP000276309">
    <property type="component" value="Chromosome"/>
</dbReference>
<evidence type="ECO:0000256" key="4">
    <source>
        <dbReference type="ARBA" id="ARBA00022679"/>
    </source>
</evidence>
<dbReference type="PANTHER" id="PTHR43199">
    <property type="entry name" value="GLUTATHIONE HYDROLASE"/>
    <property type="match status" value="1"/>
</dbReference>
<proteinExistence type="inferred from homology"/>
<reference evidence="13 14" key="1">
    <citation type="submission" date="2018-08" db="EMBL/GenBank/DDBJ databases">
        <title>The reduced genetic potential of extracellular carbohydrate catabolism in Euzebyella marina RN62, a Flavobacteriia bacterium isolated from the hadal water.</title>
        <authorList>
            <person name="Xue C."/>
        </authorList>
    </citation>
    <scope>NUCLEOTIDE SEQUENCE [LARGE SCALE GENOMIC DNA]</scope>
    <source>
        <strain evidence="13 14">RN62</strain>
    </source>
</reference>
<feature type="binding site" evidence="10">
    <location>
        <begin position="393"/>
        <end position="395"/>
    </location>
    <ligand>
        <name>L-glutamate</name>
        <dbReference type="ChEBI" id="CHEBI:29985"/>
    </ligand>
</feature>
<feature type="active site" description="Nucleophile" evidence="9">
    <location>
        <position position="375"/>
    </location>
</feature>
<dbReference type="Gene3D" id="1.10.246.130">
    <property type="match status" value="1"/>
</dbReference>
<dbReference type="Pfam" id="PF01019">
    <property type="entry name" value="G_glu_transpept"/>
    <property type="match status" value="1"/>
</dbReference>
<evidence type="ECO:0000256" key="3">
    <source>
        <dbReference type="ARBA" id="ARBA00009381"/>
    </source>
</evidence>
<dbReference type="GO" id="GO:0006750">
    <property type="term" value="P:glutathione biosynthetic process"/>
    <property type="evidence" value="ECO:0007669"/>
    <property type="project" value="UniProtKB-KW"/>
</dbReference>
<comment type="subunit">
    <text evidence="11">This enzyme consists of two polypeptide chains, which are synthesized in precursor form from a single polypeptide.</text>
</comment>
<feature type="binding site" evidence="10">
    <location>
        <position position="102"/>
    </location>
    <ligand>
        <name>L-glutamate</name>
        <dbReference type="ChEBI" id="CHEBI:29985"/>
    </ligand>
</feature>
<sequence length="566" mass="61669">MKRPLSLLLSFSLLFLLVLTNCKSRPAAPTGLVTEKAMVVSAREEASKIGAEIMKKGGNAFDAMVATEMALVVAYPFAGNLGGGGFMVYRKSDGDVGGLDYREKAPLAAHKDMYLDSLGNVIPEMSTKGATAVGVPGTVAGIMAVHEKFGSLPLEEIFEPIIELAENGIVVTENQANRFAAVKDRILEVNDSVTTFPIDCKVNDTVRYPALARTMRKIAKEGHDGFYKGEIAKTLASFIQEKGGFITEEDLAKYEAVWRQPIIFNYKDLKIISMSPPSSGGVTINQILKMIEPYDIGDFDHNSEKSIQLFTEAARRAYADRNYYLGDPDFTEIPLDVLLGKAYLENRMADFSFEKATKSSDISEGSVQMAESMETTHYSIVDAQGNAVSVTTTLNGAYGSKLYSDELGFFLNNEMDDFSAKAGVPNMFGLIGAEANSIAPEKRMLSSMTPTIVEKEGELWMVVGTPGGSTIITAVAQTILNGYEYNMSMQEAVNAPRFHHQWLPDVVIFEPEGFSNDLIESLKSKGYLINEERTPIIGKVDAIRVLADGRLEGGADKRGDDTAVGF</sequence>
<dbReference type="GO" id="GO:0036374">
    <property type="term" value="F:glutathione hydrolase activity"/>
    <property type="evidence" value="ECO:0007669"/>
    <property type="project" value="UniProtKB-UniRule"/>
</dbReference>
<dbReference type="EMBL" id="CP032050">
    <property type="protein sequence ID" value="AYN68159.1"/>
    <property type="molecule type" value="Genomic_DNA"/>
</dbReference>
<evidence type="ECO:0000256" key="12">
    <source>
        <dbReference type="SAM" id="SignalP"/>
    </source>
</evidence>
<accession>A0A3G2L7C1</accession>
<evidence type="ECO:0000256" key="7">
    <source>
        <dbReference type="ARBA" id="ARBA00023315"/>
    </source>
</evidence>
<evidence type="ECO:0000313" key="14">
    <source>
        <dbReference type="Proteomes" id="UP000276309"/>
    </source>
</evidence>
<dbReference type="GO" id="GO:0103068">
    <property type="term" value="F:leukotriene C4 gamma-glutamyl transferase activity"/>
    <property type="evidence" value="ECO:0007669"/>
    <property type="project" value="UniProtKB-EC"/>
</dbReference>
<comment type="catalytic activity">
    <reaction evidence="2 11">
        <text>glutathione + H2O = L-cysteinylglycine + L-glutamate</text>
        <dbReference type="Rhea" id="RHEA:28807"/>
        <dbReference type="ChEBI" id="CHEBI:15377"/>
        <dbReference type="ChEBI" id="CHEBI:29985"/>
        <dbReference type="ChEBI" id="CHEBI:57925"/>
        <dbReference type="ChEBI" id="CHEBI:61694"/>
        <dbReference type="EC" id="3.4.19.13"/>
    </reaction>
</comment>
<feature type="signal peptide" evidence="12">
    <location>
        <begin position="1"/>
        <end position="27"/>
    </location>
</feature>
<evidence type="ECO:0000256" key="2">
    <source>
        <dbReference type="ARBA" id="ARBA00001089"/>
    </source>
</evidence>
<evidence type="ECO:0000256" key="10">
    <source>
        <dbReference type="PIRSR" id="PIRSR600101-2"/>
    </source>
</evidence>
<dbReference type="SUPFAM" id="SSF56235">
    <property type="entry name" value="N-terminal nucleophile aminohydrolases (Ntn hydrolases)"/>
    <property type="match status" value="1"/>
</dbReference>
<dbReference type="PRINTS" id="PR01210">
    <property type="entry name" value="GGTRANSPTASE"/>
</dbReference>
<keyword evidence="4 11" id="KW-0808">Transferase</keyword>
<feature type="binding site" evidence="10">
    <location>
        <begin position="446"/>
        <end position="447"/>
    </location>
    <ligand>
        <name>L-glutamate</name>
        <dbReference type="ChEBI" id="CHEBI:29985"/>
    </ligand>
</feature>
<dbReference type="RefSeq" id="WP_121849174.1">
    <property type="nucleotide sequence ID" value="NZ_CP032050.1"/>
</dbReference>
<comment type="PTM">
    <text evidence="11">Cleaved by autocatalysis into a large and a small subunit.</text>
</comment>
<dbReference type="InterPro" id="IPR055262">
    <property type="entry name" value="GGT_CS"/>
</dbReference>
<organism evidence="13 14">
    <name type="scientific">Euzebyella marina</name>
    <dbReference type="NCBI Taxonomy" id="1761453"/>
    <lineage>
        <taxon>Bacteria</taxon>
        <taxon>Pseudomonadati</taxon>
        <taxon>Bacteroidota</taxon>
        <taxon>Flavobacteriia</taxon>
        <taxon>Flavobacteriales</taxon>
        <taxon>Flavobacteriaceae</taxon>
        <taxon>Euzebyella</taxon>
    </lineage>
</organism>
<keyword evidence="12" id="KW-0732">Signal</keyword>
<evidence type="ECO:0000256" key="6">
    <source>
        <dbReference type="ARBA" id="ARBA00023145"/>
    </source>
</evidence>
<dbReference type="Gene3D" id="3.60.20.40">
    <property type="match status" value="1"/>
</dbReference>
<name>A0A3G2L7C1_9FLAO</name>
<keyword evidence="14" id="KW-1185">Reference proteome</keyword>
<feature type="chain" id="PRO_5018128538" description="Glutathione hydrolase proenzyme" evidence="12">
    <location>
        <begin position="28"/>
        <end position="566"/>
    </location>
</feature>
<comment type="similarity">
    <text evidence="3 11">Belongs to the gamma-glutamyltransferase family.</text>
</comment>
<keyword evidence="5 11" id="KW-0378">Hydrolase</keyword>
<keyword evidence="6 11" id="KW-0865">Zymogen</keyword>
<dbReference type="PROSITE" id="PS00462">
    <property type="entry name" value="G_GLU_TRANSPEPTIDASE"/>
    <property type="match status" value="1"/>
</dbReference>
<comment type="catalytic activity">
    <reaction evidence="8 11">
        <text>an N-terminal (5-L-glutamyl)-[peptide] + an alpha-amino acid = 5-L-glutamyl amino acid + an N-terminal L-alpha-aminoacyl-[peptide]</text>
        <dbReference type="Rhea" id="RHEA:23904"/>
        <dbReference type="Rhea" id="RHEA-COMP:9780"/>
        <dbReference type="Rhea" id="RHEA-COMP:9795"/>
        <dbReference type="ChEBI" id="CHEBI:77644"/>
        <dbReference type="ChEBI" id="CHEBI:78597"/>
        <dbReference type="ChEBI" id="CHEBI:78599"/>
        <dbReference type="ChEBI" id="CHEBI:78608"/>
        <dbReference type="EC" id="2.3.2.2"/>
    </reaction>
</comment>
<evidence type="ECO:0000256" key="9">
    <source>
        <dbReference type="PIRSR" id="PIRSR600101-1"/>
    </source>
</evidence>
<dbReference type="KEGG" id="emar:D1013_12645"/>
<evidence type="ECO:0000256" key="11">
    <source>
        <dbReference type="RuleBase" id="RU368036"/>
    </source>
</evidence>
<gene>
    <name evidence="13" type="primary">ggt</name>
    <name evidence="13" type="ORF">D1013_12645</name>
</gene>
<comment type="pathway">
    <text evidence="11">Sulfur metabolism; glutathione metabolism.</text>
</comment>
<evidence type="ECO:0000256" key="5">
    <source>
        <dbReference type="ARBA" id="ARBA00022801"/>
    </source>
</evidence>
<feature type="binding site" evidence="10">
    <location>
        <position position="417"/>
    </location>
    <ligand>
        <name>L-glutamate</name>
        <dbReference type="ChEBI" id="CHEBI:29985"/>
    </ligand>
</feature>
<dbReference type="NCBIfam" id="TIGR00066">
    <property type="entry name" value="g_glut_trans"/>
    <property type="match status" value="1"/>
</dbReference>